<dbReference type="STRING" id="6216.A0A0R3ST29"/>
<feature type="transmembrane region" description="Helical" evidence="2">
    <location>
        <begin position="564"/>
        <end position="583"/>
    </location>
</feature>
<dbReference type="InterPro" id="IPR036259">
    <property type="entry name" value="MFS_trans_sf"/>
</dbReference>
<feature type="transmembrane region" description="Helical" evidence="2">
    <location>
        <begin position="621"/>
        <end position="644"/>
    </location>
</feature>
<dbReference type="Pfam" id="PF07690">
    <property type="entry name" value="MFS_1"/>
    <property type="match status" value="1"/>
</dbReference>
<dbReference type="Proteomes" id="UP000274504">
    <property type="component" value="Unassembled WGS sequence"/>
</dbReference>
<accession>A0A0R3ST29</accession>
<evidence type="ECO:0000256" key="1">
    <source>
        <dbReference type="SAM" id="MobiDB-lite"/>
    </source>
</evidence>
<evidence type="ECO:0000313" key="4">
    <source>
        <dbReference type="Proteomes" id="UP000274504"/>
    </source>
</evidence>
<gene>
    <name evidence="3" type="ORF">HDID_LOCUS8510</name>
</gene>
<dbReference type="InterPro" id="IPR011701">
    <property type="entry name" value="MFS"/>
</dbReference>
<dbReference type="SUPFAM" id="SSF103473">
    <property type="entry name" value="MFS general substrate transporter"/>
    <property type="match status" value="1"/>
</dbReference>
<feature type="region of interest" description="Disordered" evidence="1">
    <location>
        <begin position="227"/>
        <end position="249"/>
    </location>
</feature>
<reference evidence="5" key="1">
    <citation type="submission" date="2017-02" db="UniProtKB">
        <authorList>
            <consortium name="WormBaseParasite"/>
        </authorList>
    </citation>
    <scope>IDENTIFICATION</scope>
</reference>
<dbReference type="InterPro" id="IPR050327">
    <property type="entry name" value="Proton-linked_MCT"/>
</dbReference>
<keyword evidence="2" id="KW-0472">Membrane</keyword>
<organism evidence="5">
    <name type="scientific">Hymenolepis diminuta</name>
    <name type="common">Rat tapeworm</name>
    <dbReference type="NCBI Taxonomy" id="6216"/>
    <lineage>
        <taxon>Eukaryota</taxon>
        <taxon>Metazoa</taxon>
        <taxon>Spiralia</taxon>
        <taxon>Lophotrochozoa</taxon>
        <taxon>Platyhelminthes</taxon>
        <taxon>Cestoda</taxon>
        <taxon>Eucestoda</taxon>
        <taxon>Cyclophyllidea</taxon>
        <taxon>Hymenolepididae</taxon>
        <taxon>Hymenolepis</taxon>
    </lineage>
</organism>
<dbReference type="GO" id="GO:0008028">
    <property type="term" value="F:monocarboxylic acid transmembrane transporter activity"/>
    <property type="evidence" value="ECO:0007669"/>
    <property type="project" value="TreeGrafter"/>
</dbReference>
<dbReference type="PANTHER" id="PTHR11360">
    <property type="entry name" value="MONOCARBOXYLATE TRANSPORTER"/>
    <property type="match status" value="1"/>
</dbReference>
<feature type="transmembrane region" description="Helical" evidence="2">
    <location>
        <begin position="134"/>
        <end position="156"/>
    </location>
</feature>
<dbReference type="WBParaSite" id="HDID_0000851201-mRNA-1">
    <property type="protein sequence ID" value="HDID_0000851201-mRNA-1"/>
    <property type="gene ID" value="HDID_0000851201"/>
</dbReference>
<feature type="transmembrane region" description="Helical" evidence="2">
    <location>
        <begin position="193"/>
        <end position="219"/>
    </location>
</feature>
<feature type="transmembrane region" description="Helical" evidence="2">
    <location>
        <begin position="595"/>
        <end position="615"/>
    </location>
</feature>
<evidence type="ECO:0000256" key="2">
    <source>
        <dbReference type="SAM" id="Phobius"/>
    </source>
</evidence>
<feature type="transmembrane region" description="Helical" evidence="2">
    <location>
        <begin position="656"/>
        <end position="678"/>
    </location>
</feature>
<name>A0A0R3ST29_HYMDI</name>
<dbReference type="AlphaFoldDB" id="A0A0R3ST29"/>
<keyword evidence="2" id="KW-0812">Transmembrane</keyword>
<evidence type="ECO:0000313" key="3">
    <source>
        <dbReference type="EMBL" id="VDL60828.1"/>
    </source>
</evidence>
<protein>
    <submittedName>
        <fullName evidence="5">MFS domain-containing protein</fullName>
    </submittedName>
</protein>
<dbReference type="Gene3D" id="1.20.1250.20">
    <property type="entry name" value="MFS general substrate transporter like domains"/>
    <property type="match status" value="2"/>
</dbReference>
<dbReference type="OrthoDB" id="6499973at2759"/>
<feature type="transmembrane region" description="Helical" evidence="2">
    <location>
        <begin position="524"/>
        <end position="544"/>
    </location>
</feature>
<proteinExistence type="predicted"/>
<feature type="transmembrane region" description="Helical" evidence="2">
    <location>
        <begin position="168"/>
        <end position="187"/>
    </location>
</feature>
<feature type="transmembrane region" description="Helical" evidence="2">
    <location>
        <begin position="109"/>
        <end position="128"/>
    </location>
</feature>
<feature type="compositionally biased region" description="Basic and acidic residues" evidence="1">
    <location>
        <begin position="336"/>
        <end position="345"/>
    </location>
</feature>
<dbReference type="EMBL" id="UYSG01011089">
    <property type="protein sequence ID" value="VDL60828.1"/>
    <property type="molecule type" value="Genomic_DNA"/>
</dbReference>
<feature type="region of interest" description="Disordered" evidence="1">
    <location>
        <begin position="327"/>
        <end position="352"/>
    </location>
</feature>
<feature type="transmembrane region" description="Helical" evidence="2">
    <location>
        <begin position="77"/>
        <end position="97"/>
    </location>
</feature>
<feature type="transmembrane region" description="Helical" evidence="2">
    <location>
        <begin position="41"/>
        <end position="65"/>
    </location>
</feature>
<evidence type="ECO:0000313" key="5">
    <source>
        <dbReference type="WBParaSite" id="HDID_0000851201-mRNA-1"/>
    </source>
</evidence>
<keyword evidence="2" id="KW-1133">Transmembrane helix</keyword>
<sequence>MTQSKSGSSPEMPTSEIKTEELEINLEDIEPPIPPDGGWGWVVLIGSFICMFFVDGLSFSFGIILPDVQESFQCSTTTISLAGSFIVGFTLISGPIVSAISNVWSFRMLVWVGSLVSFGSVLIASFVYDVYSFIILYGVITGISYGLIYLPAATIVTQWFAKRRATATGISVCGSSIGSAVYSIFVPRLVKLYSWRGCMAIMAAISLNCFAAGFVFLSVREYQRMEPRKKQNSDEEGKKKVSHAHENGQAENFDYHRSDDVKAENGLINHASCYLLIVNQTKHHTFQCYYNTTSKFYETNYKRTSYMFIFPISGLLSSVTENGVARNPEFTNSKVPKLEHGDRPGRHVTNPPATVQEDQAEMQPMHSSNGHLPLVVDISTVNKVVEDVLGARNNAKPYKLSKRHRTLSHDQAHGAGMLFASSVSLRPYMEAGVHVDPKLQEEIKRRLERVTELPVNRADFFYTTSMARLNEFISSHSVNEYVRSVTKIGVGDIAGTVDGVAGRETKRQSSSVVRMLAELFDVSLLRSPTFAVLLASSVFGLLGYPVPYMFLSSEAQSLGFTVESSANLLVYLSAVNTVGRIVAGVISDWPCTDALFVNNVALITAGIACMLLPILPTYIGHVTYAVTFGLSIAAFVSLRIILLVEMLGLDRLTNAYGFLLLFQGVAFMVSSPILAAFYDAYSDYRFTFLLGGGCLIISGIMCIPLRKLHRWEKKRNGEVVDPIERGCFFRCIRLARDRLRH</sequence>
<feature type="transmembrane region" description="Helical" evidence="2">
    <location>
        <begin position="684"/>
        <end position="705"/>
    </location>
</feature>
<dbReference type="PANTHER" id="PTHR11360:SF286">
    <property type="entry name" value="GH22266P"/>
    <property type="match status" value="1"/>
</dbReference>
<reference evidence="3 4" key="2">
    <citation type="submission" date="2018-11" db="EMBL/GenBank/DDBJ databases">
        <authorList>
            <consortium name="Pathogen Informatics"/>
        </authorList>
    </citation>
    <scope>NUCLEOTIDE SEQUENCE [LARGE SCALE GENOMIC DNA]</scope>
</reference>